<accession>A0A1I4Z7L0</accession>
<evidence type="ECO:0000313" key="3">
    <source>
        <dbReference type="EMBL" id="SFN46003.1"/>
    </source>
</evidence>
<organism evidence="3 4">
    <name type="scientific">Bizionia echini</name>
    <dbReference type="NCBI Taxonomy" id="649333"/>
    <lineage>
        <taxon>Bacteria</taxon>
        <taxon>Pseudomonadati</taxon>
        <taxon>Bacteroidota</taxon>
        <taxon>Flavobacteriia</taxon>
        <taxon>Flavobacteriales</taxon>
        <taxon>Flavobacteriaceae</taxon>
        <taxon>Bizionia</taxon>
    </lineage>
</organism>
<feature type="transmembrane region" description="Helical" evidence="2">
    <location>
        <begin position="47"/>
        <end position="69"/>
    </location>
</feature>
<dbReference type="Proteomes" id="UP000198705">
    <property type="component" value="Unassembled WGS sequence"/>
</dbReference>
<dbReference type="EMBL" id="FOVN01000001">
    <property type="protein sequence ID" value="SFN46003.1"/>
    <property type="molecule type" value="Genomic_DNA"/>
</dbReference>
<keyword evidence="2" id="KW-0472">Membrane</keyword>
<feature type="compositionally biased region" description="Low complexity" evidence="1">
    <location>
        <begin position="101"/>
        <end position="132"/>
    </location>
</feature>
<evidence type="ECO:0000313" key="4">
    <source>
        <dbReference type="Proteomes" id="UP000198705"/>
    </source>
</evidence>
<evidence type="ECO:0008006" key="5">
    <source>
        <dbReference type="Google" id="ProtNLM"/>
    </source>
</evidence>
<evidence type="ECO:0000256" key="1">
    <source>
        <dbReference type="SAM" id="MobiDB-lite"/>
    </source>
</evidence>
<gene>
    <name evidence="3" type="ORF">SAMN04487989_101571</name>
</gene>
<dbReference type="RefSeq" id="WP_092206123.1">
    <property type="nucleotide sequence ID" value="NZ_FOVN01000001.1"/>
</dbReference>
<reference evidence="4" key="1">
    <citation type="submission" date="2016-10" db="EMBL/GenBank/DDBJ databases">
        <authorList>
            <person name="Varghese N."/>
            <person name="Submissions S."/>
        </authorList>
    </citation>
    <scope>NUCLEOTIDE SEQUENCE [LARGE SCALE GENOMIC DNA]</scope>
    <source>
        <strain evidence="4">DSM 23925</strain>
    </source>
</reference>
<protein>
    <recommendedName>
        <fullName evidence="5">Outer membrane protein beta-barrel domain-containing protein</fullName>
    </recommendedName>
</protein>
<name>A0A1I4Z7L0_9FLAO</name>
<keyword evidence="2" id="KW-1133">Transmembrane helix</keyword>
<feature type="region of interest" description="Disordered" evidence="1">
    <location>
        <begin position="248"/>
        <end position="267"/>
    </location>
</feature>
<sequence>MSNKKHIDRIFQESFKDFEVKPNPELWSKIQSEMVLGTEKPKKTLPIWLKIASVAAILAIFVTIGSFIFTESNNPDSSNKKTVDTKVQTDNKSSNSDKIDSIANDRSVNQNNSVVVNSQSASNKSSESNNNSLINTEVDSTENPIVSYNSEKNSDTILSNQQKATSSSGRNTRVANTNNNNYSNKLNTLNNTSNDLNNPNNNGNNGINNGITSQENTSNSNKNEFLNHPKNTNNSNSNNQFINSVAIKTSDTPKNATESQVNKSSEISELNTDLETNKADALTTNTTANNLTNKTRQNTNTVALTINSENGSNKTASDIQRAVSTSETENLLKETSSQNAIAWNAKSSNTPQNEKEKEENLMVGDSLISESPSIEEAIAQAEETSEKEEDEKLVNRWQVQANIAPVYYNSLGKGSHIDNEFVINSKSGETNTSYGVNVSYAISKKFAIRSGISSLNLSYDTDNVILYESPTTNTPNNTNPLRNINLAPESQTLSAFSGDNLGFQQINNELYNAAISQRLSYYEVPVELEYKLVNNRFGVHIIGGMSTFFLNDNEVYSEFEEYTTYIGEANNVNSVSFSTNLGIGLNYKFTEKLLFNFEPTFKYQLNGFDNTSGNFRPYIIGVYTGFSYKF</sequence>
<keyword evidence="2" id="KW-0812">Transmembrane</keyword>
<dbReference type="OrthoDB" id="1113942at2"/>
<proteinExistence type="predicted"/>
<feature type="compositionally biased region" description="Polar residues" evidence="1">
    <location>
        <begin position="133"/>
        <end position="175"/>
    </location>
</feature>
<feature type="compositionally biased region" description="Low complexity" evidence="1">
    <location>
        <begin position="228"/>
        <end position="239"/>
    </location>
</feature>
<feature type="compositionally biased region" description="Basic and acidic residues" evidence="1">
    <location>
        <begin position="78"/>
        <end position="100"/>
    </location>
</feature>
<dbReference type="InterPro" id="IPR011250">
    <property type="entry name" value="OMP/PagP_B-barrel"/>
</dbReference>
<dbReference type="STRING" id="649333.SAMN04487989_101571"/>
<evidence type="ECO:0000256" key="2">
    <source>
        <dbReference type="SAM" id="Phobius"/>
    </source>
</evidence>
<keyword evidence="4" id="KW-1185">Reference proteome</keyword>
<dbReference type="AlphaFoldDB" id="A0A1I4Z7L0"/>
<feature type="compositionally biased region" description="Low complexity" evidence="1">
    <location>
        <begin position="176"/>
        <end position="210"/>
    </location>
</feature>
<feature type="region of interest" description="Disordered" evidence="1">
    <location>
        <begin position="73"/>
        <end position="239"/>
    </location>
</feature>
<dbReference type="SUPFAM" id="SSF56925">
    <property type="entry name" value="OMPA-like"/>
    <property type="match status" value="1"/>
</dbReference>
<feature type="compositionally biased region" description="Polar residues" evidence="1">
    <location>
        <begin position="211"/>
        <end position="224"/>
    </location>
</feature>